<dbReference type="Proteomes" id="UP000275846">
    <property type="component" value="Unassembled WGS sequence"/>
</dbReference>
<evidence type="ECO:0000313" key="4">
    <source>
        <dbReference type="WBParaSite" id="SSLN_0001780501-mRNA-1"/>
    </source>
</evidence>
<dbReference type="WBParaSite" id="SSLN_0001780501-mRNA-1">
    <property type="protein sequence ID" value="SSLN_0001780501-mRNA-1"/>
    <property type="gene ID" value="SSLN_0001780501"/>
</dbReference>
<reference evidence="4" key="1">
    <citation type="submission" date="2016-06" db="UniProtKB">
        <authorList>
            <consortium name="WormBaseParasite"/>
        </authorList>
    </citation>
    <scope>IDENTIFICATION</scope>
</reference>
<dbReference type="AlphaFoldDB" id="A0A183TL04"/>
<gene>
    <name evidence="2" type="ORF">SSLN_LOCUS17152</name>
</gene>
<accession>A0A183TL04</accession>
<organism evidence="4">
    <name type="scientific">Schistocephalus solidus</name>
    <name type="common">Tapeworm</name>
    <dbReference type="NCBI Taxonomy" id="70667"/>
    <lineage>
        <taxon>Eukaryota</taxon>
        <taxon>Metazoa</taxon>
        <taxon>Spiralia</taxon>
        <taxon>Lophotrochozoa</taxon>
        <taxon>Platyhelminthes</taxon>
        <taxon>Cestoda</taxon>
        <taxon>Eucestoda</taxon>
        <taxon>Diphyllobothriidea</taxon>
        <taxon>Diphyllobothriidae</taxon>
        <taxon>Schistocephalus</taxon>
    </lineage>
</organism>
<evidence type="ECO:0000313" key="2">
    <source>
        <dbReference type="EMBL" id="VDM03538.1"/>
    </source>
</evidence>
<name>A0A183TL04_SCHSO</name>
<dbReference type="OrthoDB" id="6270905at2759"/>
<keyword evidence="3" id="KW-1185">Reference proteome</keyword>
<feature type="region of interest" description="Disordered" evidence="1">
    <location>
        <begin position="98"/>
        <end position="117"/>
    </location>
</feature>
<proteinExistence type="predicted"/>
<evidence type="ECO:0000256" key="1">
    <source>
        <dbReference type="SAM" id="MobiDB-lite"/>
    </source>
</evidence>
<sequence>MRQKATWVHPRTRHWHLLDSVLVRKREQHDVLVTKVIPGVDGKTDHRLVSSKMRLCMQPRRRPRGKRPPDKLNTVLLNLLAHHLHFSKQLANRLANLPGADEDPSVENRWGQMTDTV</sequence>
<dbReference type="EMBL" id="UYSU01042053">
    <property type="protein sequence ID" value="VDM03538.1"/>
    <property type="molecule type" value="Genomic_DNA"/>
</dbReference>
<reference evidence="2 3" key="2">
    <citation type="submission" date="2018-11" db="EMBL/GenBank/DDBJ databases">
        <authorList>
            <consortium name="Pathogen Informatics"/>
        </authorList>
    </citation>
    <scope>NUCLEOTIDE SEQUENCE [LARGE SCALE GENOMIC DNA]</scope>
    <source>
        <strain evidence="2 3">NST_G2</strain>
    </source>
</reference>
<protein>
    <submittedName>
        <fullName evidence="4">Transposase</fullName>
    </submittedName>
</protein>
<evidence type="ECO:0000313" key="3">
    <source>
        <dbReference type="Proteomes" id="UP000275846"/>
    </source>
</evidence>